<dbReference type="OrthoDB" id="1005053at2"/>
<sequence length="249" mass="26645">MRFKYSLLTFSLIVLITIACDNDDDLKGIPSLAPNVKSVNVGIGTLVFAGVPTDVSATIQETEKSPLSAVLFEVFQLNGMTALKNGTIEDDFEEGENVVVWSGAESGIGDLTTGDYILQVTATDTDGNKTIRSAKFTVPDYVIPDLCQEEGKVTVVLLTNSDTPDDVGLVGSITGWGGQADIAMHKIKNGVFCAAAPLVEGAEYKFRRQSNWGLQEKQDNCNDGNNKVYRTTQGTLVVISVPKWGGVGC</sequence>
<dbReference type="InterPro" id="IPR014756">
    <property type="entry name" value="Ig_E-set"/>
</dbReference>
<comment type="caution">
    <text evidence="2">The sequence shown here is derived from an EMBL/GenBank/DDBJ whole genome shotgun (WGS) entry which is preliminary data.</text>
</comment>
<evidence type="ECO:0000256" key="1">
    <source>
        <dbReference type="SAM" id="SignalP"/>
    </source>
</evidence>
<organism evidence="2 3">
    <name type="scientific">Pseudochryseolinea flava</name>
    <dbReference type="NCBI Taxonomy" id="2059302"/>
    <lineage>
        <taxon>Bacteria</taxon>
        <taxon>Pseudomonadati</taxon>
        <taxon>Bacteroidota</taxon>
        <taxon>Cytophagia</taxon>
        <taxon>Cytophagales</taxon>
        <taxon>Fulvivirgaceae</taxon>
        <taxon>Pseudochryseolinea</taxon>
    </lineage>
</organism>
<dbReference type="SUPFAM" id="SSF81296">
    <property type="entry name" value="E set domains"/>
    <property type="match status" value="1"/>
</dbReference>
<proteinExistence type="predicted"/>
<dbReference type="Proteomes" id="UP000251889">
    <property type="component" value="Unassembled WGS sequence"/>
</dbReference>
<gene>
    <name evidence="2" type="ORF">DQQ10_09875</name>
</gene>
<dbReference type="RefSeq" id="WP_112746699.1">
    <property type="nucleotide sequence ID" value="NZ_QMFY01000004.1"/>
</dbReference>
<feature type="chain" id="PRO_5016926644" evidence="1">
    <location>
        <begin position="20"/>
        <end position="249"/>
    </location>
</feature>
<keyword evidence="3" id="KW-1185">Reference proteome</keyword>
<dbReference type="Gene3D" id="2.60.40.10">
    <property type="entry name" value="Immunoglobulins"/>
    <property type="match status" value="1"/>
</dbReference>
<dbReference type="EMBL" id="QMFY01000004">
    <property type="protein sequence ID" value="RAW01213.1"/>
    <property type="molecule type" value="Genomic_DNA"/>
</dbReference>
<protein>
    <submittedName>
        <fullName evidence="2">Uncharacterized protein</fullName>
    </submittedName>
</protein>
<evidence type="ECO:0000313" key="2">
    <source>
        <dbReference type="EMBL" id="RAW01213.1"/>
    </source>
</evidence>
<name>A0A364Y2S6_9BACT</name>
<dbReference type="PROSITE" id="PS51257">
    <property type="entry name" value="PROKAR_LIPOPROTEIN"/>
    <property type="match status" value="1"/>
</dbReference>
<reference evidence="2 3" key="1">
    <citation type="submission" date="2018-06" db="EMBL/GenBank/DDBJ databases">
        <title>Chryseolinea flavus sp. nov., a member of the phylum Bacteroidetes isolated from soil.</title>
        <authorList>
            <person name="Li Y."/>
            <person name="Wang J."/>
        </authorList>
    </citation>
    <scope>NUCLEOTIDE SEQUENCE [LARGE SCALE GENOMIC DNA]</scope>
    <source>
        <strain evidence="2 3">SDU1-6</strain>
    </source>
</reference>
<dbReference type="InterPro" id="IPR013783">
    <property type="entry name" value="Ig-like_fold"/>
</dbReference>
<evidence type="ECO:0000313" key="3">
    <source>
        <dbReference type="Proteomes" id="UP000251889"/>
    </source>
</evidence>
<feature type="signal peptide" evidence="1">
    <location>
        <begin position="1"/>
        <end position="19"/>
    </location>
</feature>
<dbReference type="AlphaFoldDB" id="A0A364Y2S6"/>
<keyword evidence="1" id="KW-0732">Signal</keyword>
<accession>A0A364Y2S6</accession>